<dbReference type="Proteomes" id="UP000789396">
    <property type="component" value="Unassembled WGS sequence"/>
</dbReference>
<organism evidence="3 4">
    <name type="scientific">Racocetra fulgida</name>
    <dbReference type="NCBI Taxonomy" id="60492"/>
    <lineage>
        <taxon>Eukaryota</taxon>
        <taxon>Fungi</taxon>
        <taxon>Fungi incertae sedis</taxon>
        <taxon>Mucoromycota</taxon>
        <taxon>Glomeromycotina</taxon>
        <taxon>Glomeromycetes</taxon>
        <taxon>Diversisporales</taxon>
        <taxon>Gigasporaceae</taxon>
        <taxon>Racocetra</taxon>
    </lineage>
</organism>
<dbReference type="AlphaFoldDB" id="A0A9N9E3M6"/>
<protein>
    <submittedName>
        <fullName evidence="3">869_t:CDS:1</fullName>
    </submittedName>
</protein>
<feature type="non-terminal residue" evidence="3">
    <location>
        <position position="1"/>
    </location>
</feature>
<keyword evidence="4" id="KW-1185">Reference proteome</keyword>
<evidence type="ECO:0000313" key="3">
    <source>
        <dbReference type="EMBL" id="CAG8658735.1"/>
    </source>
</evidence>
<name>A0A9N9E3M6_9GLOM</name>
<keyword evidence="2" id="KW-0472">Membrane</keyword>
<evidence type="ECO:0000256" key="1">
    <source>
        <dbReference type="SAM" id="MobiDB-lite"/>
    </source>
</evidence>
<comment type="caution">
    <text evidence="3">The sequence shown here is derived from an EMBL/GenBank/DDBJ whole genome shotgun (WGS) entry which is preliminary data.</text>
</comment>
<feature type="region of interest" description="Disordered" evidence="1">
    <location>
        <begin position="1"/>
        <end position="34"/>
    </location>
</feature>
<evidence type="ECO:0000256" key="2">
    <source>
        <dbReference type="SAM" id="Phobius"/>
    </source>
</evidence>
<dbReference type="OrthoDB" id="2445314at2759"/>
<gene>
    <name evidence="3" type="ORF">RFULGI_LOCUS8762</name>
</gene>
<feature type="transmembrane region" description="Helical" evidence="2">
    <location>
        <begin position="64"/>
        <end position="81"/>
    </location>
</feature>
<sequence length="143" mass="16211">MNKSISGEKISDEPISDSEPISNSGSSSKDESPEDLCRIQHIRFKIMLLNEHYKSYKNKLRCRFNLCIAQIFISLIAIFIAKNISKIGPLISSLFVMAGTITTIFTVYLNLSSEKYYEKSGYTEVTKDVFKPMLLDVNKSVLK</sequence>
<dbReference type="EMBL" id="CAJVPZ010014566">
    <property type="protein sequence ID" value="CAG8658735.1"/>
    <property type="molecule type" value="Genomic_DNA"/>
</dbReference>
<proteinExistence type="predicted"/>
<feature type="transmembrane region" description="Helical" evidence="2">
    <location>
        <begin position="87"/>
        <end position="111"/>
    </location>
</feature>
<accession>A0A9N9E3M6</accession>
<keyword evidence="2" id="KW-0812">Transmembrane</keyword>
<keyword evidence="2" id="KW-1133">Transmembrane helix</keyword>
<reference evidence="3" key="1">
    <citation type="submission" date="2021-06" db="EMBL/GenBank/DDBJ databases">
        <authorList>
            <person name="Kallberg Y."/>
            <person name="Tangrot J."/>
            <person name="Rosling A."/>
        </authorList>
    </citation>
    <scope>NUCLEOTIDE SEQUENCE</scope>
    <source>
        <strain evidence="3">IN212</strain>
    </source>
</reference>
<evidence type="ECO:0000313" key="4">
    <source>
        <dbReference type="Proteomes" id="UP000789396"/>
    </source>
</evidence>